<name>A0A0N0NMU6_9EURO</name>
<evidence type="ECO:0000313" key="3">
    <source>
        <dbReference type="Proteomes" id="UP000038010"/>
    </source>
</evidence>
<dbReference type="OrthoDB" id="8864979at2759"/>
<dbReference type="Pfam" id="PF13092">
    <property type="entry name" value="CENP-L"/>
    <property type="match status" value="1"/>
</dbReference>
<evidence type="ECO:0000313" key="2">
    <source>
        <dbReference type="EMBL" id="KPI40758.1"/>
    </source>
</evidence>
<feature type="region of interest" description="Disordered" evidence="1">
    <location>
        <begin position="102"/>
        <end position="124"/>
    </location>
</feature>
<keyword evidence="3" id="KW-1185">Reference proteome</keyword>
<proteinExistence type="predicted"/>
<dbReference type="InterPro" id="IPR025204">
    <property type="entry name" value="CENP-L"/>
</dbReference>
<dbReference type="Proteomes" id="UP000038010">
    <property type="component" value="Unassembled WGS sequence"/>
</dbReference>
<feature type="compositionally biased region" description="Polar residues" evidence="1">
    <location>
        <begin position="268"/>
        <end position="279"/>
    </location>
</feature>
<gene>
    <name evidence="2" type="ORF">AB675_10561</name>
</gene>
<feature type="region of interest" description="Disordered" evidence="1">
    <location>
        <begin position="268"/>
        <end position="287"/>
    </location>
</feature>
<protein>
    <submittedName>
        <fullName evidence="2">Uncharacterized protein</fullName>
    </submittedName>
</protein>
<dbReference type="AlphaFoldDB" id="A0A0N0NMU6"/>
<dbReference type="VEuPathDB" id="FungiDB:AB675_10561"/>
<dbReference type="RefSeq" id="XP_018000721.1">
    <property type="nucleotide sequence ID" value="XM_018139342.1"/>
</dbReference>
<organism evidence="2 3">
    <name type="scientific">Cyphellophora attinorum</name>
    <dbReference type="NCBI Taxonomy" id="1664694"/>
    <lineage>
        <taxon>Eukaryota</taxon>
        <taxon>Fungi</taxon>
        <taxon>Dikarya</taxon>
        <taxon>Ascomycota</taxon>
        <taxon>Pezizomycotina</taxon>
        <taxon>Eurotiomycetes</taxon>
        <taxon>Chaetothyriomycetidae</taxon>
        <taxon>Chaetothyriales</taxon>
        <taxon>Cyphellophoraceae</taxon>
        <taxon>Cyphellophora</taxon>
    </lineage>
</organism>
<comment type="caution">
    <text evidence="2">The sequence shown here is derived from an EMBL/GenBank/DDBJ whole genome shotgun (WGS) entry which is preliminary data.</text>
</comment>
<dbReference type="EMBL" id="LFJN01000011">
    <property type="protein sequence ID" value="KPI40758.1"/>
    <property type="molecule type" value="Genomic_DNA"/>
</dbReference>
<accession>A0A0N0NMU6</accession>
<dbReference type="GeneID" id="28731222"/>
<evidence type="ECO:0000256" key="1">
    <source>
        <dbReference type="SAM" id="MobiDB-lite"/>
    </source>
</evidence>
<reference evidence="2 3" key="1">
    <citation type="submission" date="2015-06" db="EMBL/GenBank/DDBJ databases">
        <title>Draft genome of the ant-associated black yeast Phialophora attae CBS 131958.</title>
        <authorList>
            <person name="Moreno L.F."/>
            <person name="Stielow B.J."/>
            <person name="de Hoog S."/>
            <person name="Vicente V.A."/>
            <person name="Weiss V.A."/>
            <person name="de Vries M."/>
            <person name="Cruz L.M."/>
            <person name="Souza E.M."/>
        </authorList>
    </citation>
    <scope>NUCLEOTIDE SEQUENCE [LARGE SCALE GENOMIC DNA]</scope>
    <source>
        <strain evidence="2 3">CBS 131958</strain>
    </source>
</reference>
<sequence length="357" mass="38559">MDDALYDTSLTLYAVTESTTPLGSLLNCDLNSLNTNALKLRDHLSSGRARYEDEEEQEKIGGLRDCTWSHLRQDDRSTHGILVTLLYDKITYRFIFYVKPTSSSSTTRAGSRRQKAPSAAPPSASSLPLLFIKASTSLTARFLAFLTIHFQAPTIMPLKLPASHLPVTLSSYIASLVSAHATVANDYALQAFLQDTIGATKLTISITSAEIAKHLRTIDVDVPHETLFQLIEQGRNDAAHENFLEALRHHVHQRTGLLLPLTAAQQHQSAVTASGNEPDSTAPEPPLKLTRISNSAFALGSEGRLKFSTKAVAAVDAVAGLPSGPQENIVRRANLQLLEGLLDAAAAVSKGTNDGDN</sequence>